<feature type="compositionally biased region" description="Basic and acidic residues" evidence="1">
    <location>
        <begin position="295"/>
        <end position="307"/>
    </location>
</feature>
<dbReference type="AlphaFoldDB" id="A0A4Z2IGZ0"/>
<dbReference type="InterPro" id="IPR037614">
    <property type="entry name" value="Kazrin"/>
</dbReference>
<accession>A0A4Z2IGZ0</accession>
<gene>
    <name evidence="2" type="primary">Kazn</name>
    <name evidence="2" type="ORF">EYF80_013242</name>
</gene>
<sequence length="385" mass="43073">MKRRAVWFWPDRSKARASPVQSLNSLNDQIASFMVTGPKPLEQEQPVSPPPEKEPLQKSMTLMRHLLVDAQTAEPQRSCDSPSEPVAEHSWSNDSLSFRSPGIRKDKCAFFKGNGKKTELTEAKILKMMDDNKQLAQRIDGAIQSASQEVTNLRSELSATSRRLAELGASDSAGVLETLQQNHNGRRVARTVSRYSELSDRIRSILALAALGFETTYLSDTSEIKLNKRVKDERRLPHTARPEEFGHPLKLGQLTPPNLAQPGPTCSLQMEMAFESFSGYGNQKPNDLILQRPPSEYEMRRTDESQRRAQNRSKPNLSPEYWWGPGGQLRPPVGARLSRKAQGQINGCDLDRSWVFSRNIISPTAGDPAFNDNRSAGKGKLTRNP</sequence>
<evidence type="ECO:0000313" key="2">
    <source>
        <dbReference type="EMBL" id="TNN76592.1"/>
    </source>
</evidence>
<dbReference type="PANTHER" id="PTHR12776">
    <property type="entry name" value="KAZRIN-RELATED"/>
    <property type="match status" value="1"/>
</dbReference>
<feature type="region of interest" description="Disordered" evidence="1">
    <location>
        <begin position="362"/>
        <end position="385"/>
    </location>
</feature>
<dbReference type="Proteomes" id="UP000314294">
    <property type="component" value="Unassembled WGS sequence"/>
</dbReference>
<organism evidence="2 3">
    <name type="scientific">Liparis tanakae</name>
    <name type="common">Tanaka's snailfish</name>
    <dbReference type="NCBI Taxonomy" id="230148"/>
    <lineage>
        <taxon>Eukaryota</taxon>
        <taxon>Metazoa</taxon>
        <taxon>Chordata</taxon>
        <taxon>Craniata</taxon>
        <taxon>Vertebrata</taxon>
        <taxon>Euteleostomi</taxon>
        <taxon>Actinopterygii</taxon>
        <taxon>Neopterygii</taxon>
        <taxon>Teleostei</taxon>
        <taxon>Neoteleostei</taxon>
        <taxon>Acanthomorphata</taxon>
        <taxon>Eupercaria</taxon>
        <taxon>Perciformes</taxon>
        <taxon>Cottioidei</taxon>
        <taxon>Cottales</taxon>
        <taxon>Liparidae</taxon>
        <taxon>Liparis</taxon>
    </lineage>
</organism>
<feature type="region of interest" description="Disordered" evidence="1">
    <location>
        <begin position="36"/>
        <end position="56"/>
    </location>
</feature>
<protein>
    <submittedName>
        <fullName evidence="2">Kazrin</fullName>
    </submittedName>
</protein>
<dbReference type="OrthoDB" id="6430345at2759"/>
<proteinExistence type="predicted"/>
<dbReference type="PANTHER" id="PTHR12776:SF1">
    <property type="entry name" value="KAZRIN"/>
    <property type="match status" value="1"/>
</dbReference>
<dbReference type="EMBL" id="SRLO01000092">
    <property type="protein sequence ID" value="TNN76592.1"/>
    <property type="molecule type" value="Genomic_DNA"/>
</dbReference>
<feature type="region of interest" description="Disordered" evidence="1">
    <location>
        <begin position="71"/>
        <end position="98"/>
    </location>
</feature>
<evidence type="ECO:0000256" key="1">
    <source>
        <dbReference type="SAM" id="MobiDB-lite"/>
    </source>
</evidence>
<comment type="caution">
    <text evidence="2">The sequence shown here is derived from an EMBL/GenBank/DDBJ whole genome shotgun (WGS) entry which is preliminary data.</text>
</comment>
<evidence type="ECO:0000313" key="3">
    <source>
        <dbReference type="Proteomes" id="UP000314294"/>
    </source>
</evidence>
<feature type="region of interest" description="Disordered" evidence="1">
    <location>
        <begin position="283"/>
        <end position="325"/>
    </location>
</feature>
<name>A0A4Z2IGZ0_9TELE</name>
<keyword evidence="3" id="KW-1185">Reference proteome</keyword>
<reference evidence="2 3" key="1">
    <citation type="submission" date="2019-03" db="EMBL/GenBank/DDBJ databases">
        <title>First draft genome of Liparis tanakae, snailfish: a comprehensive survey of snailfish specific genes.</title>
        <authorList>
            <person name="Kim W."/>
            <person name="Song I."/>
            <person name="Jeong J.-H."/>
            <person name="Kim D."/>
            <person name="Kim S."/>
            <person name="Ryu S."/>
            <person name="Song J.Y."/>
            <person name="Lee S.K."/>
        </authorList>
    </citation>
    <scope>NUCLEOTIDE SEQUENCE [LARGE SCALE GENOMIC DNA]</scope>
    <source>
        <tissue evidence="2">Muscle</tissue>
    </source>
</reference>